<protein>
    <submittedName>
        <fullName evidence="8">ZF(CXXC)-4 zinc finger protein</fullName>
    </submittedName>
</protein>
<organism evidence="8">
    <name type="scientific">Phallusia mammillata</name>
    <dbReference type="NCBI Taxonomy" id="59560"/>
    <lineage>
        <taxon>Eukaryota</taxon>
        <taxon>Metazoa</taxon>
        <taxon>Chordata</taxon>
        <taxon>Tunicata</taxon>
        <taxon>Ascidiacea</taxon>
        <taxon>Phlebobranchia</taxon>
        <taxon>Ascidiidae</taxon>
        <taxon>Phallusia</taxon>
    </lineage>
</organism>
<feature type="compositionally biased region" description="Basic and acidic residues" evidence="5">
    <location>
        <begin position="59"/>
        <end position="75"/>
    </location>
</feature>
<feature type="compositionally biased region" description="Low complexity" evidence="5">
    <location>
        <begin position="909"/>
        <end position="918"/>
    </location>
</feature>
<dbReference type="AlphaFoldDB" id="A0A6F9DL76"/>
<proteinExistence type="evidence at transcript level"/>
<feature type="compositionally biased region" description="Basic residues" evidence="5">
    <location>
        <begin position="376"/>
        <end position="395"/>
    </location>
</feature>
<feature type="compositionally biased region" description="Polar residues" evidence="5">
    <location>
        <begin position="107"/>
        <end position="136"/>
    </location>
</feature>
<feature type="region of interest" description="Disordered" evidence="5">
    <location>
        <begin position="702"/>
        <end position="728"/>
    </location>
</feature>
<evidence type="ECO:0000259" key="7">
    <source>
        <dbReference type="PROSITE" id="PS51058"/>
    </source>
</evidence>
<dbReference type="InterPro" id="IPR002857">
    <property type="entry name" value="Znf_CXXC"/>
</dbReference>
<feature type="region of interest" description="Disordered" evidence="5">
    <location>
        <begin position="782"/>
        <end position="809"/>
    </location>
</feature>
<feature type="compositionally biased region" description="Basic and acidic residues" evidence="5">
    <location>
        <begin position="24"/>
        <end position="33"/>
    </location>
</feature>
<evidence type="ECO:0000313" key="8">
    <source>
        <dbReference type="EMBL" id="CAB3263665.1"/>
    </source>
</evidence>
<feature type="compositionally biased region" description="Polar residues" evidence="5">
    <location>
        <begin position="354"/>
        <end position="366"/>
    </location>
</feature>
<feature type="compositionally biased region" description="Polar residues" evidence="5">
    <location>
        <begin position="785"/>
        <end position="796"/>
    </location>
</feature>
<evidence type="ECO:0000256" key="1">
    <source>
        <dbReference type="ARBA" id="ARBA00022723"/>
    </source>
</evidence>
<evidence type="ECO:0000259" key="6">
    <source>
        <dbReference type="PROSITE" id="PS50982"/>
    </source>
</evidence>
<feature type="compositionally biased region" description="Polar residues" evidence="5">
    <location>
        <begin position="850"/>
        <end position="862"/>
    </location>
</feature>
<dbReference type="PROSITE" id="PS50982">
    <property type="entry name" value="MBD"/>
    <property type="match status" value="1"/>
</dbReference>
<feature type="compositionally biased region" description="Polar residues" evidence="5">
    <location>
        <begin position="892"/>
        <end position="907"/>
    </location>
</feature>
<accession>A0A6F9DL76</accession>
<gene>
    <name evidence="8" type="primary">Mbd2-002</name>
</gene>
<feature type="domain" description="MBD" evidence="6">
    <location>
        <begin position="259"/>
        <end position="327"/>
    </location>
</feature>
<name>A0A6F9DL76_9ASCI</name>
<feature type="compositionally biased region" description="Polar residues" evidence="5">
    <location>
        <begin position="702"/>
        <end position="719"/>
    </location>
</feature>
<feature type="compositionally biased region" description="Basic and acidic residues" evidence="5">
    <location>
        <begin position="1"/>
        <end position="10"/>
    </location>
</feature>
<feature type="compositionally biased region" description="Low complexity" evidence="5">
    <location>
        <begin position="44"/>
        <end position="58"/>
    </location>
</feature>
<feature type="compositionally biased region" description="Basic residues" evidence="5">
    <location>
        <begin position="871"/>
        <end position="882"/>
    </location>
</feature>
<sequence>MKIAHDKACKDQSSQEATKLPSAKPKDVTENKNKSPMRRRLRSSRSSSELSSSYTETSNDLKTDPTKTDPQDKAVKITFCKVSNSTDCYSIKKGAVDQISHRKETSKLNSSNETVETQKQVPSSTSNSTGKQLQENEMVKTGNSLLANSLSENQSTGTSASSSDSLSLCLPMDVCKTDVKEGALSELVESEETPGKSKLKLGEKKSFINNLGLTASNSENLETDSENKKETEDLDKSDEKVSSLVFSSPTKFIRNSQYYGTGKLPCPDLGEGWFFEQIVRQQGKSAGQFDVYYHSPSSVRLRSKLKLVNFVGDSIDMKNFDYNAGRFLKPGEILNKKDALLTDQLKFLNDGKNDTLSISKSEPNSRLSDKSSQKVKSTRMKIRIKHRKQSSKRRTMSYLSSTKSKLAPNINRSLPSADSITLAEQENQEDTNDMTNRQPNVSLHIDGLPAFRKDVTSMCSDILATCTYPHNVIDQAWVCLRDEKKLWFGGLTSTMQKLRKDTGSGASRKVQQVSQGANQQLVFVPSISKKRRQTFPAVNPVRRTKKGQHAKLRTSRCKVCAACMAPNCGKCSNCRDMPQFGGSGRKKQGCQARKCIYKSFYQKSSEPVNDLPTMVPMSSNSHRSSSYSSESLISPANAMLSRGFLTDFSDHLKDPLPNNGQENPAENDHVFKCSSPPVSEGKSKVSKTGSLRSSVGSCSDIFNMSTGEDQPKTPKSPQFPTLEEVTPSPSEQLKAFVTSLPTTDSYLDFPIVSPQPSHTKPFVNARTGPPARGEAVFHIEPASPPSTEQVLAQETSLSHRRKRKLSKPEHIITDRLAALESEELTSVKSSTPMARRKHKRHKSLDPTASPIYQNPTNPSDSLPPSGEKLPRSHKSHRRRSRSKGSNNNSNKTLPNHSNFPPYQQTNMYPGHPHGHFPGPRYPLTGPLVPQWAAGPQMIGQTVYQAGPSFGSIGVRQQMYTRHIGPMHANYDSRIRPAGL</sequence>
<feature type="domain" description="CXXC-type" evidence="7">
    <location>
        <begin position="550"/>
        <end position="596"/>
    </location>
</feature>
<evidence type="ECO:0000256" key="4">
    <source>
        <dbReference type="PROSITE-ProRule" id="PRU00509"/>
    </source>
</evidence>
<dbReference type="EMBL" id="LR787803">
    <property type="protein sequence ID" value="CAB3263665.1"/>
    <property type="molecule type" value="mRNA"/>
</dbReference>
<dbReference type="Gene3D" id="3.30.890.10">
    <property type="entry name" value="Methyl-cpg-binding Protein 2, Chain A"/>
    <property type="match status" value="1"/>
</dbReference>
<feature type="region of interest" description="Disordered" evidence="5">
    <location>
        <begin position="352"/>
        <end position="402"/>
    </location>
</feature>
<dbReference type="InterPro" id="IPR001739">
    <property type="entry name" value="Methyl_CpG_DNA-bd"/>
</dbReference>
<dbReference type="SMART" id="SM00391">
    <property type="entry name" value="MBD"/>
    <property type="match status" value="1"/>
</dbReference>
<reference evidence="8" key="1">
    <citation type="submission" date="2020-04" db="EMBL/GenBank/DDBJ databases">
        <authorList>
            <person name="Neveu A P."/>
        </authorList>
    </citation>
    <scope>NUCLEOTIDE SEQUENCE</scope>
    <source>
        <tissue evidence="8">Whole embryo</tissue>
    </source>
</reference>
<feature type="region of interest" description="Disordered" evidence="5">
    <location>
        <begin position="1"/>
        <end position="75"/>
    </location>
</feature>
<feature type="region of interest" description="Disordered" evidence="5">
    <location>
        <begin position="95"/>
        <end position="136"/>
    </location>
</feature>
<dbReference type="Pfam" id="PF01429">
    <property type="entry name" value="MBD"/>
    <property type="match status" value="1"/>
</dbReference>
<feature type="region of interest" description="Disordered" evidence="5">
    <location>
        <begin position="823"/>
        <end position="919"/>
    </location>
</feature>
<evidence type="ECO:0000256" key="2">
    <source>
        <dbReference type="ARBA" id="ARBA00022771"/>
    </source>
</evidence>
<dbReference type="Pfam" id="PF02008">
    <property type="entry name" value="zf-CXXC"/>
    <property type="match status" value="1"/>
</dbReference>
<dbReference type="SUPFAM" id="SSF54171">
    <property type="entry name" value="DNA-binding domain"/>
    <property type="match status" value="1"/>
</dbReference>
<keyword evidence="2 4" id="KW-0863">Zinc-finger</keyword>
<evidence type="ECO:0000256" key="5">
    <source>
        <dbReference type="SAM" id="MobiDB-lite"/>
    </source>
</evidence>
<dbReference type="InterPro" id="IPR016177">
    <property type="entry name" value="DNA-bd_dom_sf"/>
</dbReference>
<dbReference type="GO" id="GO:0003677">
    <property type="term" value="F:DNA binding"/>
    <property type="evidence" value="ECO:0007669"/>
    <property type="project" value="InterPro"/>
</dbReference>
<evidence type="ECO:0000256" key="3">
    <source>
        <dbReference type="ARBA" id="ARBA00022833"/>
    </source>
</evidence>
<keyword evidence="1" id="KW-0479">Metal-binding</keyword>
<dbReference type="GO" id="GO:0008270">
    <property type="term" value="F:zinc ion binding"/>
    <property type="evidence" value="ECO:0007669"/>
    <property type="project" value="UniProtKB-KW"/>
</dbReference>
<keyword evidence="3" id="KW-0862">Zinc</keyword>
<dbReference type="PROSITE" id="PS51058">
    <property type="entry name" value="ZF_CXXC"/>
    <property type="match status" value="1"/>
</dbReference>